<dbReference type="AlphaFoldDB" id="A0A382NYG9"/>
<dbReference type="SUPFAM" id="SSF51395">
    <property type="entry name" value="FMN-linked oxidoreductases"/>
    <property type="match status" value="1"/>
</dbReference>
<evidence type="ECO:0000259" key="6">
    <source>
        <dbReference type="PROSITE" id="PS51349"/>
    </source>
</evidence>
<dbReference type="InterPro" id="IPR037396">
    <property type="entry name" value="FMN_HAD"/>
</dbReference>
<keyword evidence="4" id="KW-0560">Oxidoreductase</keyword>
<gene>
    <name evidence="7" type="ORF">METZ01_LOCUS318392</name>
</gene>
<dbReference type="PROSITE" id="PS00557">
    <property type="entry name" value="FMN_HYDROXY_ACID_DH_1"/>
    <property type="match status" value="1"/>
</dbReference>
<organism evidence="7">
    <name type="scientific">marine metagenome</name>
    <dbReference type="NCBI Taxonomy" id="408172"/>
    <lineage>
        <taxon>unclassified sequences</taxon>
        <taxon>metagenomes</taxon>
        <taxon>ecological metagenomes</taxon>
    </lineage>
</organism>
<dbReference type="InterPro" id="IPR012133">
    <property type="entry name" value="Alpha-hydoxy_acid_DH_FMN"/>
</dbReference>
<evidence type="ECO:0000256" key="3">
    <source>
        <dbReference type="ARBA" id="ARBA00022643"/>
    </source>
</evidence>
<protein>
    <recommendedName>
        <fullName evidence="6">FMN hydroxy acid dehydrogenase domain-containing protein</fullName>
    </recommendedName>
</protein>
<dbReference type="Gene3D" id="3.20.20.70">
    <property type="entry name" value="Aldolase class I"/>
    <property type="match status" value="1"/>
</dbReference>
<dbReference type="InterPro" id="IPR000262">
    <property type="entry name" value="FMN-dep_DH"/>
</dbReference>
<keyword evidence="3" id="KW-0288">FMN</keyword>
<keyword evidence="2" id="KW-0285">Flavoprotein</keyword>
<feature type="non-terminal residue" evidence="7">
    <location>
        <position position="1"/>
    </location>
</feature>
<reference evidence="7" key="1">
    <citation type="submission" date="2018-05" db="EMBL/GenBank/DDBJ databases">
        <authorList>
            <person name="Lanie J.A."/>
            <person name="Ng W.-L."/>
            <person name="Kazmierczak K.M."/>
            <person name="Andrzejewski T.M."/>
            <person name="Davidsen T.M."/>
            <person name="Wayne K.J."/>
            <person name="Tettelin H."/>
            <person name="Glass J.I."/>
            <person name="Rusch D."/>
            <person name="Podicherti R."/>
            <person name="Tsui H.-C.T."/>
            <person name="Winkler M.E."/>
        </authorList>
    </citation>
    <scope>NUCLEOTIDE SEQUENCE</scope>
</reference>
<evidence type="ECO:0000256" key="4">
    <source>
        <dbReference type="ARBA" id="ARBA00023002"/>
    </source>
</evidence>
<evidence type="ECO:0000256" key="1">
    <source>
        <dbReference type="ARBA" id="ARBA00001917"/>
    </source>
</evidence>
<dbReference type="GO" id="GO:0016614">
    <property type="term" value="F:oxidoreductase activity, acting on CH-OH group of donors"/>
    <property type="evidence" value="ECO:0007669"/>
    <property type="project" value="UniProtKB-ARBA"/>
</dbReference>
<dbReference type="InterPro" id="IPR013785">
    <property type="entry name" value="Aldolase_TIM"/>
</dbReference>
<name>A0A382NYG9_9ZZZZ</name>
<accession>A0A382NYG9</accession>
<dbReference type="CDD" id="cd02809">
    <property type="entry name" value="alpha_hydroxyacid_oxid_FMN"/>
    <property type="match status" value="1"/>
</dbReference>
<dbReference type="PIRSF" id="PIRSF000138">
    <property type="entry name" value="Al-hdrx_acd_dh"/>
    <property type="match status" value="1"/>
</dbReference>
<dbReference type="PROSITE" id="PS51349">
    <property type="entry name" value="FMN_HYDROXY_ACID_DH_2"/>
    <property type="match status" value="1"/>
</dbReference>
<dbReference type="Pfam" id="PF01070">
    <property type="entry name" value="FMN_dh"/>
    <property type="match status" value="1"/>
</dbReference>
<feature type="domain" description="FMN hydroxy acid dehydrogenase" evidence="6">
    <location>
        <begin position="1"/>
        <end position="340"/>
    </location>
</feature>
<dbReference type="EMBL" id="UINC01103280">
    <property type="protein sequence ID" value="SVC65538.1"/>
    <property type="molecule type" value="Genomic_DNA"/>
</dbReference>
<dbReference type="GO" id="GO:0010181">
    <property type="term" value="F:FMN binding"/>
    <property type="evidence" value="ECO:0007669"/>
    <property type="project" value="InterPro"/>
</dbReference>
<comment type="similarity">
    <text evidence="5">Belongs to the FMN-dependent alpha-hydroxy acid dehydrogenase family.</text>
</comment>
<dbReference type="FunFam" id="3.20.20.70:FF:000029">
    <property type="entry name" value="L-lactate dehydrogenase"/>
    <property type="match status" value="1"/>
</dbReference>
<dbReference type="InterPro" id="IPR008259">
    <property type="entry name" value="FMN_hydac_DH_AS"/>
</dbReference>
<proteinExistence type="inferred from homology"/>
<comment type="cofactor">
    <cofactor evidence="1">
        <name>FMN</name>
        <dbReference type="ChEBI" id="CHEBI:58210"/>
    </cofactor>
</comment>
<dbReference type="PANTHER" id="PTHR10578:SF107">
    <property type="entry name" value="2-HYDROXYACID OXIDASE 1"/>
    <property type="match status" value="1"/>
</dbReference>
<evidence type="ECO:0000256" key="2">
    <source>
        <dbReference type="ARBA" id="ARBA00022630"/>
    </source>
</evidence>
<evidence type="ECO:0000313" key="7">
    <source>
        <dbReference type="EMBL" id="SVC65538.1"/>
    </source>
</evidence>
<evidence type="ECO:0000256" key="5">
    <source>
        <dbReference type="ARBA" id="ARBA00024042"/>
    </source>
</evidence>
<sequence>TLAFNDYELVPRFLVDVENINTSVTVLGQKLEWPFFCSPTGFHRLFHPDGEGGAARAASRTGTMFCLSTISTTTIEEVAEASEGPKVFQIYVLKDRGLSQEYIQRCKDSNYDALCLTVDVPSNGRRERDLMTGMTVPPRLTLKSYLDIALHFDWTFRYLTHKTPSMVNIEHRVPQGTTDISVMDFMNSQFDRTVTWKDAAWMIEQWDKPFAIKGILSVEDAKMAAEVGASAVMVSNHGGRQMDGCPAPIEVVEDIVDTVGDKLEVILDGGIRRGTHILKALSLGAKACMGGRAYLYGLAAGGEEGAYKSLSLLKDEVQNNMTLLGCTDVKKITSDHFRKL</sequence>
<dbReference type="PANTHER" id="PTHR10578">
    <property type="entry name" value="S -2-HYDROXY-ACID OXIDASE-RELATED"/>
    <property type="match status" value="1"/>
</dbReference>